<dbReference type="SUPFAM" id="SSF46785">
    <property type="entry name" value="Winged helix' DNA-binding domain"/>
    <property type="match status" value="1"/>
</dbReference>
<evidence type="ECO:0000256" key="2">
    <source>
        <dbReference type="ARBA" id="ARBA00023125"/>
    </source>
</evidence>
<dbReference type="InterPro" id="IPR036388">
    <property type="entry name" value="WH-like_DNA-bd_sf"/>
</dbReference>
<dbReference type="EMBL" id="JAQAGZ010000029">
    <property type="protein sequence ID" value="MCZ8516979.1"/>
    <property type="molecule type" value="Genomic_DNA"/>
</dbReference>
<protein>
    <submittedName>
        <fullName evidence="5">Metalloregulator ArsR/SmtB family transcription factor</fullName>
    </submittedName>
</protein>
<dbReference type="PANTHER" id="PTHR43132">
    <property type="entry name" value="ARSENICAL RESISTANCE OPERON REPRESSOR ARSR-RELATED"/>
    <property type="match status" value="1"/>
</dbReference>
<dbReference type="Proteomes" id="UP001527882">
    <property type="component" value="Unassembled WGS sequence"/>
</dbReference>
<keyword evidence="2" id="KW-0238">DNA-binding</keyword>
<dbReference type="Pfam" id="PF01022">
    <property type="entry name" value="HTH_5"/>
    <property type="match status" value="1"/>
</dbReference>
<name>A0ABT4QJC6_9BACL</name>
<sequence>MAKEFMLTQLNELQGELISKFFHGLSNPTRFKIALSLMESEKNVSQLVEELGMKQSQISNQLACLKWCGYVSSRQEGKFVYYQITDERIRTIIELARQVVADNAEQINSCTRI</sequence>
<dbReference type="InterPro" id="IPR051011">
    <property type="entry name" value="Metal_resp_trans_reg"/>
</dbReference>
<organism evidence="5 6">
    <name type="scientific">Paenibacillus gyeongsangnamensis</name>
    <dbReference type="NCBI Taxonomy" id="3388067"/>
    <lineage>
        <taxon>Bacteria</taxon>
        <taxon>Bacillati</taxon>
        <taxon>Bacillota</taxon>
        <taxon>Bacilli</taxon>
        <taxon>Bacillales</taxon>
        <taxon>Paenibacillaceae</taxon>
        <taxon>Paenibacillus</taxon>
    </lineage>
</organism>
<dbReference type="InterPro" id="IPR011991">
    <property type="entry name" value="ArsR-like_HTH"/>
</dbReference>
<dbReference type="PROSITE" id="PS50987">
    <property type="entry name" value="HTH_ARSR_2"/>
    <property type="match status" value="1"/>
</dbReference>
<keyword evidence="3" id="KW-0804">Transcription</keyword>
<evidence type="ECO:0000313" key="5">
    <source>
        <dbReference type="EMBL" id="MCZ8516979.1"/>
    </source>
</evidence>
<feature type="domain" description="HTH arsR-type" evidence="4">
    <location>
        <begin position="10"/>
        <end position="104"/>
    </location>
</feature>
<accession>A0ABT4QJC6</accession>
<evidence type="ECO:0000256" key="1">
    <source>
        <dbReference type="ARBA" id="ARBA00023015"/>
    </source>
</evidence>
<dbReference type="SMART" id="SM00418">
    <property type="entry name" value="HTH_ARSR"/>
    <property type="match status" value="1"/>
</dbReference>
<dbReference type="InterPro" id="IPR001845">
    <property type="entry name" value="HTH_ArsR_DNA-bd_dom"/>
</dbReference>
<dbReference type="CDD" id="cd00090">
    <property type="entry name" value="HTH_ARSR"/>
    <property type="match status" value="1"/>
</dbReference>
<evidence type="ECO:0000256" key="3">
    <source>
        <dbReference type="ARBA" id="ARBA00023163"/>
    </source>
</evidence>
<dbReference type="Gene3D" id="1.10.10.10">
    <property type="entry name" value="Winged helix-like DNA-binding domain superfamily/Winged helix DNA-binding domain"/>
    <property type="match status" value="1"/>
</dbReference>
<dbReference type="InterPro" id="IPR036390">
    <property type="entry name" value="WH_DNA-bd_sf"/>
</dbReference>
<evidence type="ECO:0000259" key="4">
    <source>
        <dbReference type="PROSITE" id="PS50987"/>
    </source>
</evidence>
<proteinExistence type="predicted"/>
<dbReference type="PRINTS" id="PR00778">
    <property type="entry name" value="HTHARSR"/>
</dbReference>
<keyword evidence="1" id="KW-0805">Transcription regulation</keyword>
<gene>
    <name evidence="5" type="ORF">O9H85_32415</name>
</gene>
<reference evidence="5 6" key="1">
    <citation type="submission" date="2022-12" db="EMBL/GenBank/DDBJ databases">
        <title>Draft genome sequence of Paenibacillus sp. dW9.</title>
        <authorList>
            <person name="Choi E.-W."/>
            <person name="Kim D.-U."/>
        </authorList>
    </citation>
    <scope>NUCLEOTIDE SEQUENCE [LARGE SCALE GENOMIC DNA]</scope>
    <source>
        <strain evidence="6">dW9</strain>
    </source>
</reference>
<dbReference type="RefSeq" id="WP_269885511.1">
    <property type="nucleotide sequence ID" value="NZ_JAQAGZ010000029.1"/>
</dbReference>
<comment type="caution">
    <text evidence="5">The sequence shown here is derived from an EMBL/GenBank/DDBJ whole genome shotgun (WGS) entry which is preliminary data.</text>
</comment>
<evidence type="ECO:0000313" key="6">
    <source>
        <dbReference type="Proteomes" id="UP001527882"/>
    </source>
</evidence>
<keyword evidence="6" id="KW-1185">Reference proteome</keyword>
<dbReference type="PANTHER" id="PTHR43132:SF2">
    <property type="entry name" value="ARSENICAL RESISTANCE OPERON REPRESSOR ARSR-RELATED"/>
    <property type="match status" value="1"/>
</dbReference>
<dbReference type="NCBIfam" id="NF033788">
    <property type="entry name" value="HTH_metalloreg"/>
    <property type="match status" value="1"/>
</dbReference>